<feature type="region of interest" description="Disordered" evidence="1">
    <location>
        <begin position="1"/>
        <end position="40"/>
    </location>
</feature>
<dbReference type="EMBL" id="HE663493">
    <property type="protein sequence ID" value="CCG07420.1"/>
    <property type="molecule type" value="Genomic_DNA"/>
</dbReference>
<name>H6SQV5_PARPM</name>
<dbReference type="HOGENOM" id="CLU_3295661_0_0_5"/>
<evidence type="ECO:0000313" key="2">
    <source>
        <dbReference type="EMBL" id="CCG07420.1"/>
    </source>
</evidence>
<proteinExistence type="predicted"/>
<protein>
    <submittedName>
        <fullName evidence="2">Uncharacterized protein</fullName>
    </submittedName>
</protein>
<evidence type="ECO:0000313" key="3">
    <source>
        <dbReference type="Proteomes" id="UP000033220"/>
    </source>
</evidence>
<organism evidence="2 3">
    <name type="scientific">Pararhodospirillum photometricum DSM 122</name>
    <dbReference type="NCBI Taxonomy" id="1150469"/>
    <lineage>
        <taxon>Bacteria</taxon>
        <taxon>Pseudomonadati</taxon>
        <taxon>Pseudomonadota</taxon>
        <taxon>Alphaproteobacteria</taxon>
        <taxon>Rhodospirillales</taxon>
        <taxon>Rhodospirillaceae</taxon>
        <taxon>Pararhodospirillum</taxon>
    </lineage>
</organism>
<gene>
    <name evidence="2" type="ORF">RSPPHO_00794</name>
</gene>
<reference evidence="2 3" key="1">
    <citation type="submission" date="2012-02" db="EMBL/GenBank/DDBJ databases">
        <title>Shotgun genome sequence of Phaeospirillum photometricum DSM 122.</title>
        <authorList>
            <person name="Duquesne K."/>
            <person name="Sturgis J."/>
        </authorList>
    </citation>
    <scope>NUCLEOTIDE SEQUENCE [LARGE SCALE GENOMIC DNA]</scope>
    <source>
        <strain evidence="3">DSM122</strain>
    </source>
</reference>
<dbReference type="Proteomes" id="UP000033220">
    <property type="component" value="Chromosome DSM 122"/>
</dbReference>
<accession>H6SQV5</accession>
<feature type="compositionally biased region" description="Basic residues" evidence="1">
    <location>
        <begin position="1"/>
        <end position="12"/>
    </location>
</feature>
<sequence>MRRVLPRARHRLPQPQQRKTPPGGTGRGFKWLGDLDSNQD</sequence>
<dbReference type="AlphaFoldDB" id="H6SQV5"/>
<dbReference type="STRING" id="1150469.RSPPHO_00794"/>
<keyword evidence="3" id="KW-1185">Reference proteome</keyword>
<evidence type="ECO:0000256" key="1">
    <source>
        <dbReference type="SAM" id="MobiDB-lite"/>
    </source>
</evidence>
<dbReference type="KEGG" id="rpm:RSPPHO_00794"/>